<feature type="compositionally biased region" description="Low complexity" evidence="7">
    <location>
        <begin position="420"/>
        <end position="434"/>
    </location>
</feature>
<dbReference type="PROSITE" id="PS50005">
    <property type="entry name" value="TPR"/>
    <property type="match status" value="6"/>
</dbReference>
<feature type="repeat" description="TPR" evidence="6">
    <location>
        <begin position="128"/>
        <end position="161"/>
    </location>
</feature>
<proteinExistence type="inferred from homology"/>
<feature type="compositionally biased region" description="Basic and acidic residues" evidence="7">
    <location>
        <begin position="400"/>
        <end position="411"/>
    </location>
</feature>
<dbReference type="PANTHER" id="PTHR12558">
    <property type="entry name" value="CELL DIVISION CYCLE 16,23,27"/>
    <property type="match status" value="1"/>
</dbReference>
<feature type="repeat" description="TPR" evidence="6">
    <location>
        <begin position="737"/>
        <end position="770"/>
    </location>
</feature>
<dbReference type="Gene3D" id="1.25.40.10">
    <property type="entry name" value="Tetratricopeptide repeat domain"/>
    <property type="match status" value="4"/>
</dbReference>
<dbReference type="FunFam" id="1.25.40.10:FF:000018">
    <property type="entry name" value="Cell division cycle protein 27 homolog B"/>
    <property type="match status" value="1"/>
</dbReference>
<feature type="repeat" description="TPR" evidence="6">
    <location>
        <begin position="635"/>
        <end position="668"/>
    </location>
</feature>
<feature type="repeat" description="TPR" evidence="6">
    <location>
        <begin position="567"/>
        <end position="600"/>
    </location>
</feature>
<feature type="repeat" description="TPR" evidence="6">
    <location>
        <begin position="499"/>
        <end position="532"/>
    </location>
</feature>
<dbReference type="Proteomes" id="UP000799776">
    <property type="component" value="Unassembled WGS sequence"/>
</dbReference>
<evidence type="ECO:0000256" key="3">
    <source>
        <dbReference type="ARBA" id="ARBA00022803"/>
    </source>
</evidence>
<comment type="similarity">
    <text evidence="5">Belongs to the APC3/CDC27 family.</text>
</comment>
<reference evidence="8" key="1">
    <citation type="journal article" date="2020" name="Stud. Mycol.">
        <title>101 Dothideomycetes genomes: a test case for predicting lifestyles and emergence of pathogens.</title>
        <authorList>
            <person name="Haridas S."/>
            <person name="Albert R."/>
            <person name="Binder M."/>
            <person name="Bloem J."/>
            <person name="Labutti K."/>
            <person name="Salamov A."/>
            <person name="Andreopoulos B."/>
            <person name="Baker S."/>
            <person name="Barry K."/>
            <person name="Bills G."/>
            <person name="Bluhm B."/>
            <person name="Cannon C."/>
            <person name="Castanera R."/>
            <person name="Culley D."/>
            <person name="Daum C."/>
            <person name="Ezra D."/>
            <person name="Gonzalez J."/>
            <person name="Henrissat B."/>
            <person name="Kuo A."/>
            <person name="Liang C."/>
            <person name="Lipzen A."/>
            <person name="Lutzoni F."/>
            <person name="Magnuson J."/>
            <person name="Mondo S."/>
            <person name="Nolan M."/>
            <person name="Ohm R."/>
            <person name="Pangilinan J."/>
            <person name="Park H.-J."/>
            <person name="Ramirez L."/>
            <person name="Alfaro M."/>
            <person name="Sun H."/>
            <person name="Tritt A."/>
            <person name="Yoshinaga Y."/>
            <person name="Zwiers L.-H."/>
            <person name="Turgeon B."/>
            <person name="Goodwin S."/>
            <person name="Spatafora J."/>
            <person name="Crous P."/>
            <person name="Grigoriev I."/>
        </authorList>
    </citation>
    <scope>NUCLEOTIDE SEQUENCE</scope>
    <source>
        <strain evidence="8">CBS 121410</strain>
    </source>
</reference>
<dbReference type="OrthoDB" id="329563at2759"/>
<sequence>MSPTATPYVATQLRGLIYYHLDNDLIQNALFLAGRLHGLEPRSADAAHLLALCNFRMGRLKAAYEYSRDKAMKGQHLGCAYVFAQACLGLGRAGDGISALDKSRGLWGGRNHWNKHSETSRRHLPDAAAVNCLLGKLWRAHNDVTKAIGCYVEALKLNPFMWDAFTELCDTGAAIRPSNVFKITPEMSAYLAASSMLGPDSPPANEDAPPQSTAGPNGIFTPGADPFNSTMRQNGEGGSKFGVPNLFSRAGISLPKSNATRGLDAETPVANGGLHDDDVMMGEGGGKPLSRVPSAEPPQAPVRRSRQPPSLTDSAIDVPRMKSITTRSRGKSGSETDAPEPTKPAVNGAQKRSISGHTSQANINASTDPSSQPRRSHRLMQSVQDQFRPSGSRTTTISSREAEAKEREKREAKRAKLPTAAKGRSAAAGGVGRVISGNRKPVQEQAAVVTESAKEREALQWLLDLFAKIGNGHFQLSRFRCQNAVQAFSEIPLSSRETPWVLAQIGKAHYERGAYAEAEEVFAKIKKMAPSRMEDMEVYSTVLWHLKNEIELAYLAHELMEADRLSPQAWCAIGNSFSLQREHDQAIKCFKRATQLDPTFAYAFTLQGHEHVANEEYDKAQQAYRCAVSADPRHYNGWYGLGRVYEKMGKYEMAEKHYKAAAHINPTNAVLIVCIGVVLEKTRKPQLALAQYTIACELDPRSALARFKKARALMNVRNAKEALAELEILKDIAPDEANVHFMLGRLYKMMHDKTAAIRHFTIALNLDPKAAQYIKEAMESLEDDDEDDWDDDDDDAT</sequence>
<evidence type="ECO:0000256" key="6">
    <source>
        <dbReference type="PROSITE-ProRule" id="PRU00339"/>
    </source>
</evidence>
<organism evidence="8 9">
    <name type="scientific">Saccharata proteae CBS 121410</name>
    <dbReference type="NCBI Taxonomy" id="1314787"/>
    <lineage>
        <taxon>Eukaryota</taxon>
        <taxon>Fungi</taxon>
        <taxon>Dikarya</taxon>
        <taxon>Ascomycota</taxon>
        <taxon>Pezizomycotina</taxon>
        <taxon>Dothideomycetes</taxon>
        <taxon>Dothideomycetes incertae sedis</taxon>
        <taxon>Botryosphaeriales</taxon>
        <taxon>Saccharataceae</taxon>
        <taxon>Saccharata</taxon>
    </lineage>
</organism>
<dbReference type="GO" id="GO:0007091">
    <property type="term" value="P:metaphase/anaphase transition of mitotic cell cycle"/>
    <property type="evidence" value="ECO:0007669"/>
    <property type="project" value="TreeGrafter"/>
</dbReference>
<keyword evidence="4" id="KW-0539">Nucleus</keyword>
<protein>
    <submittedName>
        <fullName evidence="8">TPR-like protein</fullName>
    </submittedName>
</protein>
<keyword evidence="3 6" id="KW-0802">TPR repeat</keyword>
<evidence type="ECO:0000256" key="1">
    <source>
        <dbReference type="ARBA" id="ARBA00004123"/>
    </source>
</evidence>
<evidence type="ECO:0000313" key="8">
    <source>
        <dbReference type="EMBL" id="KAF2085442.1"/>
    </source>
</evidence>
<keyword evidence="2" id="KW-0677">Repeat</keyword>
<dbReference type="GO" id="GO:0005737">
    <property type="term" value="C:cytoplasm"/>
    <property type="evidence" value="ECO:0007669"/>
    <property type="project" value="TreeGrafter"/>
</dbReference>
<dbReference type="GO" id="GO:0051301">
    <property type="term" value="P:cell division"/>
    <property type="evidence" value="ECO:0007669"/>
    <property type="project" value="TreeGrafter"/>
</dbReference>
<dbReference type="EMBL" id="ML978730">
    <property type="protein sequence ID" value="KAF2085442.1"/>
    <property type="molecule type" value="Genomic_DNA"/>
</dbReference>
<feature type="region of interest" description="Disordered" evidence="7">
    <location>
        <begin position="194"/>
        <end position="242"/>
    </location>
</feature>
<dbReference type="SUPFAM" id="SSF48452">
    <property type="entry name" value="TPR-like"/>
    <property type="match status" value="2"/>
</dbReference>
<dbReference type="InterPro" id="IPR019734">
    <property type="entry name" value="TPR_rpt"/>
</dbReference>
<keyword evidence="9" id="KW-1185">Reference proteome</keyword>
<dbReference type="PROSITE" id="PS50293">
    <property type="entry name" value="TPR_REGION"/>
    <property type="match status" value="1"/>
</dbReference>
<comment type="caution">
    <text evidence="8">The sequence shown here is derived from an EMBL/GenBank/DDBJ whole genome shotgun (WGS) entry which is preliminary data.</text>
</comment>
<accession>A0A9P4LUZ3</accession>
<feature type="compositionally biased region" description="Polar residues" evidence="7">
    <location>
        <begin position="323"/>
        <end position="335"/>
    </location>
</feature>
<dbReference type="GO" id="GO:0005680">
    <property type="term" value="C:anaphase-promoting complex"/>
    <property type="evidence" value="ECO:0007669"/>
    <property type="project" value="TreeGrafter"/>
</dbReference>
<comment type="subcellular location">
    <subcellularLocation>
        <location evidence="1">Nucleus</location>
    </subcellularLocation>
</comment>
<dbReference type="AlphaFoldDB" id="A0A9P4LUZ3"/>
<dbReference type="Pfam" id="PF00515">
    <property type="entry name" value="TPR_1"/>
    <property type="match status" value="1"/>
</dbReference>
<dbReference type="GO" id="GO:0031145">
    <property type="term" value="P:anaphase-promoting complex-dependent catabolic process"/>
    <property type="evidence" value="ECO:0007669"/>
    <property type="project" value="TreeGrafter"/>
</dbReference>
<dbReference type="PANTHER" id="PTHR12558:SF13">
    <property type="entry name" value="CELL DIVISION CYCLE PROTEIN 27 HOMOLOG"/>
    <property type="match status" value="1"/>
</dbReference>
<dbReference type="InterPro" id="IPR011990">
    <property type="entry name" value="TPR-like_helical_dom_sf"/>
</dbReference>
<dbReference type="GO" id="GO:0016567">
    <property type="term" value="P:protein ubiquitination"/>
    <property type="evidence" value="ECO:0007669"/>
    <property type="project" value="TreeGrafter"/>
</dbReference>
<evidence type="ECO:0000256" key="2">
    <source>
        <dbReference type="ARBA" id="ARBA00022737"/>
    </source>
</evidence>
<feature type="compositionally biased region" description="Polar residues" evidence="7">
    <location>
        <begin position="350"/>
        <end position="399"/>
    </location>
</feature>
<dbReference type="Pfam" id="PF12895">
    <property type="entry name" value="ANAPC3"/>
    <property type="match status" value="1"/>
</dbReference>
<gene>
    <name evidence="8" type="ORF">K490DRAFT_75082</name>
</gene>
<feature type="region of interest" description="Disordered" evidence="7">
    <location>
        <begin position="256"/>
        <end position="434"/>
    </location>
</feature>
<dbReference type="Pfam" id="PF13432">
    <property type="entry name" value="TPR_16"/>
    <property type="match status" value="2"/>
</dbReference>
<name>A0A9P4LUZ3_9PEZI</name>
<dbReference type="SMART" id="SM00028">
    <property type="entry name" value="TPR"/>
    <property type="match status" value="8"/>
</dbReference>
<feature type="repeat" description="TPR" evidence="6">
    <location>
        <begin position="601"/>
        <end position="634"/>
    </location>
</feature>
<evidence type="ECO:0000256" key="5">
    <source>
        <dbReference type="ARBA" id="ARBA00038210"/>
    </source>
</evidence>
<evidence type="ECO:0000256" key="4">
    <source>
        <dbReference type="ARBA" id="ARBA00023242"/>
    </source>
</evidence>
<evidence type="ECO:0000313" key="9">
    <source>
        <dbReference type="Proteomes" id="UP000799776"/>
    </source>
</evidence>
<evidence type="ECO:0000256" key="7">
    <source>
        <dbReference type="SAM" id="MobiDB-lite"/>
    </source>
</evidence>